<feature type="transmembrane region" description="Helical" evidence="9">
    <location>
        <begin position="101"/>
        <end position="119"/>
    </location>
</feature>
<feature type="transmembrane region" description="Helical" evidence="9">
    <location>
        <begin position="12"/>
        <end position="37"/>
    </location>
</feature>
<feature type="transmembrane region" description="Helical" evidence="9">
    <location>
        <begin position="199"/>
        <end position="217"/>
    </location>
</feature>
<keyword evidence="6 9" id="KW-1133">Transmembrane helix</keyword>
<name>A0A7V8NS22_9BACT</name>
<dbReference type="Proteomes" id="UP000567293">
    <property type="component" value="Unassembled WGS sequence"/>
</dbReference>
<accession>A0A7V8NS22</accession>
<comment type="function">
    <text evidence="8">Major component of the acid-resistance (AR) system allowing enteric pathogens to survive the acidic environment in the stomach. Exchanges extracellular arginine for its intracellular decarboxylation product agmatine (Agm) thereby expelling intracellular protons. Probably undergoes several conformational states in order to translocate the substrate across the membrane; keeps the substrate accessible to only 1 side of the membrane at a time by opening and closing 3 membrane-internal gates.</text>
</comment>
<dbReference type="GO" id="GO:0005886">
    <property type="term" value="C:plasma membrane"/>
    <property type="evidence" value="ECO:0007669"/>
    <property type="project" value="UniProtKB-SubCell"/>
</dbReference>
<evidence type="ECO:0000256" key="1">
    <source>
        <dbReference type="ARBA" id="ARBA00004651"/>
    </source>
</evidence>
<keyword evidence="5 9" id="KW-0812">Transmembrane</keyword>
<dbReference type="EMBL" id="JACDQQ010001473">
    <property type="protein sequence ID" value="MBA0086361.1"/>
    <property type="molecule type" value="Genomic_DNA"/>
</dbReference>
<dbReference type="PANTHER" id="PTHR42770:SF18">
    <property type="entry name" value="ARGININE_AGMATINE ANTIPORTER"/>
    <property type="match status" value="1"/>
</dbReference>
<comment type="subcellular location">
    <subcellularLocation>
        <location evidence="1">Cell membrane</location>
        <topology evidence="1">Multi-pass membrane protein</topology>
    </subcellularLocation>
</comment>
<dbReference type="Gene3D" id="1.20.1740.10">
    <property type="entry name" value="Amino acid/polyamine transporter I"/>
    <property type="match status" value="1"/>
</dbReference>
<reference evidence="10" key="1">
    <citation type="submission" date="2020-06" db="EMBL/GenBank/DDBJ databases">
        <title>Legume-microbial interactions unlock mineral nutrients during tropical forest succession.</title>
        <authorList>
            <person name="Epihov D.Z."/>
        </authorList>
    </citation>
    <scope>NUCLEOTIDE SEQUENCE [LARGE SCALE GENOMIC DNA]</scope>
    <source>
        <strain evidence="10">Pan2503</strain>
    </source>
</reference>
<feature type="transmembrane region" description="Helical" evidence="9">
    <location>
        <begin position="270"/>
        <end position="291"/>
    </location>
</feature>
<organism evidence="10 11">
    <name type="scientific">Candidatus Acidiferrum panamense</name>
    <dbReference type="NCBI Taxonomy" id="2741543"/>
    <lineage>
        <taxon>Bacteria</taxon>
        <taxon>Pseudomonadati</taxon>
        <taxon>Acidobacteriota</taxon>
        <taxon>Terriglobia</taxon>
        <taxon>Candidatus Acidiferrales</taxon>
        <taxon>Candidatus Acidiferrum</taxon>
    </lineage>
</organism>
<feature type="transmembrane region" description="Helical" evidence="9">
    <location>
        <begin position="229"/>
        <end position="250"/>
    </location>
</feature>
<feature type="transmembrane region" description="Helical" evidence="9">
    <location>
        <begin position="326"/>
        <end position="343"/>
    </location>
</feature>
<protein>
    <recommendedName>
        <fullName evidence="3">Arginine/agmatine antiporter</fullName>
    </recommendedName>
</protein>
<dbReference type="InterPro" id="IPR002293">
    <property type="entry name" value="AA/rel_permease1"/>
</dbReference>
<sequence length="359" mass="38332">MAEPQIGLVRTIGRWSLAALMVNTMVGASIFGLPALIAARLGSLSPLGFFVAFAVIAVIAASMAEVASQFQETGGPYLYARVAFGRFLAIQNGWLTWLTRIAAVSAVANLFITYLAEFFPAATTAFMRVAILTVLIGFLAAVNYCGVGGGKQLSNIFTVSKVSLLAFFVIAGLVALAFHPDIRVHPASTPATCADWFEALLLMIYSYGGFEAALIASGETRNARKDIPFALFVAIGATTLLYIAVQYLVIHTIPNAGASAAPVMDSARGFLPHWAVRIVGAGTLISAYGYLSANVLHTPRVTFAMGERGDFPAFFGSIHPRFRTPYVSILIFAALLLIFSIAGDFRWNALLSSVARLFV</sequence>
<evidence type="ECO:0000256" key="7">
    <source>
        <dbReference type="ARBA" id="ARBA00023136"/>
    </source>
</evidence>
<comment type="similarity">
    <text evidence="2">Belongs to the amino acid-polyamine-organocation (APC) superfamily. Basic amino acid/polyamine antiporter (APA) (TC 2.A.3.2) family.</text>
</comment>
<evidence type="ECO:0000256" key="4">
    <source>
        <dbReference type="ARBA" id="ARBA00022475"/>
    </source>
</evidence>
<dbReference type="PANTHER" id="PTHR42770">
    <property type="entry name" value="AMINO ACID TRANSPORTER-RELATED"/>
    <property type="match status" value="1"/>
</dbReference>
<keyword evidence="11" id="KW-1185">Reference proteome</keyword>
<gene>
    <name evidence="10" type="ORF">HRJ53_15380</name>
</gene>
<comment type="caution">
    <text evidence="10">The sequence shown here is derived from an EMBL/GenBank/DDBJ whole genome shotgun (WGS) entry which is preliminary data.</text>
</comment>
<evidence type="ECO:0000313" key="10">
    <source>
        <dbReference type="EMBL" id="MBA0086361.1"/>
    </source>
</evidence>
<evidence type="ECO:0000256" key="6">
    <source>
        <dbReference type="ARBA" id="ARBA00022989"/>
    </source>
</evidence>
<feature type="transmembrane region" description="Helical" evidence="9">
    <location>
        <begin position="44"/>
        <end position="64"/>
    </location>
</feature>
<dbReference type="Pfam" id="PF13520">
    <property type="entry name" value="AA_permease_2"/>
    <property type="match status" value="1"/>
</dbReference>
<proteinExistence type="inferred from homology"/>
<dbReference type="AlphaFoldDB" id="A0A7V8NS22"/>
<feature type="non-terminal residue" evidence="10">
    <location>
        <position position="359"/>
    </location>
</feature>
<keyword evidence="4" id="KW-1003">Cell membrane</keyword>
<evidence type="ECO:0000256" key="3">
    <source>
        <dbReference type="ARBA" id="ARBA00021069"/>
    </source>
</evidence>
<evidence type="ECO:0000256" key="8">
    <source>
        <dbReference type="ARBA" id="ARBA00045636"/>
    </source>
</evidence>
<evidence type="ECO:0000313" key="11">
    <source>
        <dbReference type="Proteomes" id="UP000567293"/>
    </source>
</evidence>
<dbReference type="PIRSF" id="PIRSF006060">
    <property type="entry name" value="AA_transporter"/>
    <property type="match status" value="1"/>
</dbReference>
<evidence type="ECO:0000256" key="2">
    <source>
        <dbReference type="ARBA" id="ARBA00008220"/>
    </source>
</evidence>
<evidence type="ECO:0000256" key="9">
    <source>
        <dbReference type="SAM" id="Phobius"/>
    </source>
</evidence>
<dbReference type="InterPro" id="IPR050367">
    <property type="entry name" value="APC_superfamily"/>
</dbReference>
<feature type="transmembrane region" description="Helical" evidence="9">
    <location>
        <begin position="125"/>
        <end position="147"/>
    </location>
</feature>
<dbReference type="GO" id="GO:0022857">
    <property type="term" value="F:transmembrane transporter activity"/>
    <property type="evidence" value="ECO:0007669"/>
    <property type="project" value="InterPro"/>
</dbReference>
<evidence type="ECO:0000256" key="5">
    <source>
        <dbReference type="ARBA" id="ARBA00022692"/>
    </source>
</evidence>
<keyword evidence="7 9" id="KW-0472">Membrane</keyword>
<feature type="transmembrane region" description="Helical" evidence="9">
    <location>
        <begin position="159"/>
        <end position="179"/>
    </location>
</feature>